<dbReference type="OrthoDB" id="8916819at2759"/>
<sequence length="222" mass="24716">MELFTRRKSLSPKLDSVLWHINERAIVKLSTSAGTAAQEASSHLHLDGASIKPGNTVQSTHTQRSQRAFTLLHSASLCMSTLQFAHQSMKRRRLLLSLPHLPTITETLEDLPVHPAATQSSQTSQSLEDYMTSIQALAQPAEAPSCGLGRLQRSPKLRPFSKAQMKLSVSASLPRGSSRTLRTSRHYSLSQNSTEDWSLKMGREKDCRVKDPVDWLFGQIRT</sequence>
<gene>
    <name evidence="1" type="primary">Depp</name>
    <name evidence="1" type="ORF">EYF80_018010</name>
</gene>
<organism evidence="1 2">
    <name type="scientific">Liparis tanakae</name>
    <name type="common">Tanaka's snailfish</name>
    <dbReference type="NCBI Taxonomy" id="230148"/>
    <lineage>
        <taxon>Eukaryota</taxon>
        <taxon>Metazoa</taxon>
        <taxon>Chordata</taxon>
        <taxon>Craniata</taxon>
        <taxon>Vertebrata</taxon>
        <taxon>Euteleostomi</taxon>
        <taxon>Actinopterygii</taxon>
        <taxon>Neopterygii</taxon>
        <taxon>Teleostei</taxon>
        <taxon>Neoteleostei</taxon>
        <taxon>Acanthomorphata</taxon>
        <taxon>Eupercaria</taxon>
        <taxon>Perciformes</taxon>
        <taxon>Cottioidei</taxon>
        <taxon>Cottales</taxon>
        <taxon>Liparidae</taxon>
        <taxon>Liparis</taxon>
    </lineage>
</organism>
<comment type="caution">
    <text evidence="1">The sequence shown here is derived from an EMBL/GenBank/DDBJ whole genome shotgun (WGS) entry which is preliminary data.</text>
</comment>
<evidence type="ECO:0000313" key="1">
    <source>
        <dbReference type="EMBL" id="TNN71839.1"/>
    </source>
</evidence>
<dbReference type="GO" id="GO:0010506">
    <property type="term" value="P:regulation of autophagy"/>
    <property type="evidence" value="ECO:0007669"/>
    <property type="project" value="TreeGrafter"/>
</dbReference>
<reference evidence="1 2" key="1">
    <citation type="submission" date="2019-03" db="EMBL/GenBank/DDBJ databases">
        <title>First draft genome of Liparis tanakae, snailfish: a comprehensive survey of snailfish specific genes.</title>
        <authorList>
            <person name="Kim W."/>
            <person name="Song I."/>
            <person name="Jeong J.-H."/>
            <person name="Kim D."/>
            <person name="Kim S."/>
            <person name="Ryu S."/>
            <person name="Song J.Y."/>
            <person name="Lee S.K."/>
        </authorList>
    </citation>
    <scope>NUCLEOTIDE SEQUENCE [LARGE SCALE GENOMIC DNA]</scope>
    <source>
        <tissue evidence="1">Muscle</tissue>
    </source>
</reference>
<proteinExistence type="predicted"/>
<dbReference type="AlphaFoldDB" id="A0A4Z2I169"/>
<dbReference type="PANTHER" id="PTHR15426:SF6">
    <property type="entry name" value="PROTEIN DEPP1"/>
    <property type="match status" value="1"/>
</dbReference>
<dbReference type="Proteomes" id="UP000314294">
    <property type="component" value="Unassembled WGS sequence"/>
</dbReference>
<dbReference type="GO" id="GO:0005739">
    <property type="term" value="C:mitochondrion"/>
    <property type="evidence" value="ECO:0007669"/>
    <property type="project" value="TreeGrafter"/>
</dbReference>
<protein>
    <submittedName>
        <fullName evidence="1">Protein DEPP</fullName>
    </submittedName>
</protein>
<name>A0A4Z2I169_9TELE</name>
<dbReference type="EMBL" id="SRLO01000145">
    <property type="protein sequence ID" value="TNN71839.1"/>
    <property type="molecule type" value="Genomic_DNA"/>
</dbReference>
<evidence type="ECO:0000313" key="2">
    <source>
        <dbReference type="Proteomes" id="UP000314294"/>
    </source>
</evidence>
<dbReference type="PANTHER" id="PTHR15426">
    <property type="entry name" value="PROTEIN DEPP1"/>
    <property type="match status" value="1"/>
</dbReference>
<dbReference type="InterPro" id="IPR020133">
    <property type="entry name" value="DEPP"/>
</dbReference>
<accession>A0A4Z2I169</accession>
<keyword evidence="2" id="KW-1185">Reference proteome</keyword>
<dbReference type="Pfam" id="PF15343">
    <property type="entry name" value="DEPP"/>
    <property type="match status" value="1"/>
</dbReference>